<proteinExistence type="predicted"/>
<dbReference type="Proteomes" id="UP000775872">
    <property type="component" value="Unassembled WGS sequence"/>
</dbReference>
<feature type="chain" id="PRO_5040206822" description="Secreted protein" evidence="1">
    <location>
        <begin position="27"/>
        <end position="160"/>
    </location>
</feature>
<keyword evidence="3" id="KW-1185">Reference proteome</keyword>
<evidence type="ECO:0000256" key="1">
    <source>
        <dbReference type="SAM" id="SignalP"/>
    </source>
</evidence>
<feature type="signal peptide" evidence="1">
    <location>
        <begin position="1"/>
        <end position="26"/>
    </location>
</feature>
<organism evidence="2 3">
    <name type="scientific">Clonostachys solani</name>
    <dbReference type="NCBI Taxonomy" id="160281"/>
    <lineage>
        <taxon>Eukaryota</taxon>
        <taxon>Fungi</taxon>
        <taxon>Dikarya</taxon>
        <taxon>Ascomycota</taxon>
        <taxon>Pezizomycotina</taxon>
        <taxon>Sordariomycetes</taxon>
        <taxon>Hypocreomycetidae</taxon>
        <taxon>Hypocreales</taxon>
        <taxon>Bionectriaceae</taxon>
        <taxon>Clonostachys</taxon>
    </lineage>
</organism>
<dbReference type="EMBL" id="CABFOC020000050">
    <property type="protein sequence ID" value="CAH0054522.1"/>
    <property type="molecule type" value="Genomic_DNA"/>
</dbReference>
<dbReference type="AlphaFoldDB" id="A0A9N9ZFE3"/>
<comment type="caution">
    <text evidence="2">The sequence shown here is derived from an EMBL/GenBank/DDBJ whole genome shotgun (WGS) entry which is preliminary data.</text>
</comment>
<accession>A0A9N9ZFE3</accession>
<reference evidence="2" key="1">
    <citation type="submission" date="2021-10" db="EMBL/GenBank/DDBJ databases">
        <authorList>
            <person name="Piombo E."/>
        </authorList>
    </citation>
    <scope>NUCLEOTIDE SEQUENCE</scope>
</reference>
<keyword evidence="1" id="KW-0732">Signal</keyword>
<protein>
    <recommendedName>
        <fullName evidence="4">Secreted protein</fullName>
    </recommendedName>
</protein>
<evidence type="ECO:0008006" key="4">
    <source>
        <dbReference type="Google" id="ProtNLM"/>
    </source>
</evidence>
<name>A0A9N9ZFE3_9HYPO</name>
<sequence>MGSGHAGSLFVAFLAVVAVRINDAKAAHPFSTSLVQITVVLTRAPEVFHAGALRITRIKFVAVVAITFLRTPKIFHTGALQITHIEFVTVVVRRALSTLPFLAHLSRRAVNVLHTPGVLYTGALGSAHQIFVAVVVRRTLSALPCSAYLTLRAGIVIVAL</sequence>
<evidence type="ECO:0000313" key="3">
    <source>
        <dbReference type="Proteomes" id="UP000775872"/>
    </source>
</evidence>
<gene>
    <name evidence="2" type="ORF">CSOL1703_00016587</name>
</gene>
<evidence type="ECO:0000313" key="2">
    <source>
        <dbReference type="EMBL" id="CAH0054522.1"/>
    </source>
</evidence>